<keyword evidence="9" id="KW-1185">Reference proteome</keyword>
<evidence type="ECO:0000313" key="9">
    <source>
        <dbReference type="Proteomes" id="UP000319715"/>
    </source>
</evidence>
<dbReference type="RefSeq" id="WP_104188934.1">
    <property type="nucleotide sequence ID" value="NZ_JBBCXI010000001.1"/>
</dbReference>
<feature type="transmembrane region" description="Helical" evidence="7">
    <location>
        <begin position="12"/>
        <end position="33"/>
    </location>
</feature>
<keyword evidence="1 7" id="KW-1003">Cell membrane</keyword>
<evidence type="ECO:0000256" key="5">
    <source>
        <dbReference type="ARBA" id="ARBA00023143"/>
    </source>
</evidence>
<gene>
    <name evidence="8" type="primary">fliO</name>
    <name evidence="8" type="ORF">FK492_02310</name>
</gene>
<comment type="caution">
    <text evidence="8">The sequence shown here is derived from an EMBL/GenBank/DDBJ whole genome shotgun (WGS) entry which is preliminary data.</text>
</comment>
<comment type="similarity">
    <text evidence="6 7">Belongs to the FliO/MopB family.</text>
</comment>
<reference evidence="8 9" key="1">
    <citation type="submission" date="2019-06" db="EMBL/GenBank/DDBJ databases">
        <title>Pantoea dispersa Assembly.</title>
        <authorList>
            <person name="Wang J."/>
        </authorList>
    </citation>
    <scope>NUCLEOTIDE SEQUENCE [LARGE SCALE GENOMIC DNA]</scope>
    <source>
        <strain evidence="9">bio</strain>
    </source>
</reference>
<dbReference type="InterPro" id="IPR052205">
    <property type="entry name" value="FliO/MopB"/>
</dbReference>
<keyword evidence="2 7" id="KW-0812">Transmembrane</keyword>
<proteinExistence type="inferred from homology"/>
<evidence type="ECO:0000256" key="7">
    <source>
        <dbReference type="RuleBase" id="RU362064"/>
    </source>
</evidence>
<evidence type="ECO:0000256" key="3">
    <source>
        <dbReference type="ARBA" id="ARBA00022989"/>
    </source>
</evidence>
<keyword evidence="8" id="KW-0282">Flagellum</keyword>
<evidence type="ECO:0000256" key="2">
    <source>
        <dbReference type="ARBA" id="ARBA00022692"/>
    </source>
</evidence>
<dbReference type="PANTHER" id="PTHR38766:SF1">
    <property type="entry name" value="FLAGELLAR PROTEIN FLIO"/>
    <property type="match status" value="1"/>
</dbReference>
<dbReference type="Pfam" id="PF04347">
    <property type="entry name" value="FliO"/>
    <property type="match status" value="1"/>
</dbReference>
<protein>
    <recommendedName>
        <fullName evidence="7">Flagellar protein</fullName>
    </recommendedName>
</protein>
<dbReference type="NCBIfam" id="TIGR03500">
    <property type="entry name" value="FliO_TIGR"/>
    <property type="match status" value="1"/>
</dbReference>
<accession>A0ABY3A302</accession>
<dbReference type="InterPro" id="IPR022781">
    <property type="entry name" value="Flagellar_biosynth_FliO"/>
</dbReference>
<keyword evidence="3 7" id="KW-1133">Transmembrane helix</keyword>
<sequence>MNASEPLAGNLIMQVGGTLALIVLLIIGAGWILRRSGALRRLPQASATLQITERHTVGQRERLLVVEMHDRQLLIGVSAGQISCLASFDKPQAEVQPSRTAADFRSTLGDLLKGRKA</sequence>
<dbReference type="EMBL" id="VICF01000001">
    <property type="protein sequence ID" value="TQC76860.1"/>
    <property type="molecule type" value="Genomic_DNA"/>
</dbReference>
<dbReference type="PANTHER" id="PTHR38766">
    <property type="entry name" value="FLAGELLAR PROTEIN FLIO"/>
    <property type="match status" value="1"/>
</dbReference>
<keyword evidence="5 7" id="KW-0975">Bacterial flagellum</keyword>
<evidence type="ECO:0000256" key="4">
    <source>
        <dbReference type="ARBA" id="ARBA00023136"/>
    </source>
</evidence>
<evidence type="ECO:0000313" key="8">
    <source>
        <dbReference type="EMBL" id="TQC76860.1"/>
    </source>
</evidence>
<keyword evidence="8" id="KW-0966">Cell projection</keyword>
<comment type="subcellular location">
    <subcellularLocation>
        <location evidence="7">Cell membrane</location>
    </subcellularLocation>
    <subcellularLocation>
        <location evidence="7">Bacterial flagellum basal body</location>
    </subcellularLocation>
</comment>
<organism evidence="8 9">
    <name type="scientific">Pantoea dispersa</name>
    <dbReference type="NCBI Taxonomy" id="59814"/>
    <lineage>
        <taxon>Bacteria</taxon>
        <taxon>Pseudomonadati</taxon>
        <taxon>Pseudomonadota</taxon>
        <taxon>Gammaproteobacteria</taxon>
        <taxon>Enterobacterales</taxon>
        <taxon>Erwiniaceae</taxon>
        <taxon>Pantoea</taxon>
    </lineage>
</organism>
<evidence type="ECO:0000256" key="1">
    <source>
        <dbReference type="ARBA" id="ARBA00022475"/>
    </source>
</evidence>
<name>A0ABY3A302_9GAMM</name>
<evidence type="ECO:0000256" key="6">
    <source>
        <dbReference type="ARBA" id="ARBA00037937"/>
    </source>
</evidence>
<dbReference type="Proteomes" id="UP000319715">
    <property type="component" value="Unassembled WGS sequence"/>
</dbReference>
<keyword evidence="4 7" id="KW-0472">Membrane</keyword>
<keyword evidence="8" id="KW-0969">Cilium</keyword>